<sequence>MTELQYRLKRLNLYVGDPNGNFNGPTEYALRTYQLSRGLQSDAPGTYGPATREALERETGG</sequence>
<dbReference type="Proteomes" id="UP001432251">
    <property type="component" value="Chromosome"/>
</dbReference>
<protein>
    <submittedName>
        <fullName evidence="1">Peptidoglycan-binding domain-containing protein</fullName>
    </submittedName>
</protein>
<reference evidence="1" key="1">
    <citation type="journal article" date="2025" name="Int. J. Syst. Evol. Microbiol.">
        <title>Streptomyces citrinus sp. nov., with yellow diffusible pigment.</title>
        <authorList>
            <person name="He Y."/>
            <person name="Yang E."/>
            <person name="Xu J."/>
            <person name="Sun Y."/>
            <person name="Sun L."/>
        </authorList>
    </citation>
    <scope>NUCLEOTIDE SEQUENCE</scope>
    <source>
        <strain evidence="1">Q6</strain>
    </source>
</reference>
<name>A0ACD5AA11_9ACTN</name>
<evidence type="ECO:0000313" key="2">
    <source>
        <dbReference type="Proteomes" id="UP001432251"/>
    </source>
</evidence>
<organism evidence="1 2">
    <name type="scientific">Streptomyces citrinus</name>
    <dbReference type="NCBI Taxonomy" id="3118173"/>
    <lineage>
        <taxon>Bacteria</taxon>
        <taxon>Bacillati</taxon>
        <taxon>Actinomycetota</taxon>
        <taxon>Actinomycetes</taxon>
        <taxon>Kitasatosporales</taxon>
        <taxon>Streptomycetaceae</taxon>
        <taxon>Streptomyces</taxon>
    </lineage>
</organism>
<gene>
    <name evidence="1" type="ORF">V2W30_12285</name>
</gene>
<keyword evidence="2" id="KW-1185">Reference proteome</keyword>
<evidence type="ECO:0000313" key="1">
    <source>
        <dbReference type="EMBL" id="WWQ64043.1"/>
    </source>
</evidence>
<dbReference type="EMBL" id="CP146022">
    <property type="protein sequence ID" value="WWQ64043.1"/>
    <property type="molecule type" value="Genomic_DNA"/>
</dbReference>
<proteinExistence type="predicted"/>
<accession>A0ACD5AA11</accession>